<dbReference type="AlphaFoldDB" id="A0A4U2Y8D5"/>
<gene>
    <name evidence="1" type="ORF">E8L90_16285</name>
</gene>
<keyword evidence="2" id="KW-1185">Reference proteome</keyword>
<organism evidence="1 2">
    <name type="scientific">Brevibacillus antibioticus</name>
    <dbReference type="NCBI Taxonomy" id="2570228"/>
    <lineage>
        <taxon>Bacteria</taxon>
        <taxon>Bacillati</taxon>
        <taxon>Bacillota</taxon>
        <taxon>Bacilli</taxon>
        <taxon>Bacillales</taxon>
        <taxon>Paenibacillaceae</taxon>
        <taxon>Brevibacillus</taxon>
    </lineage>
</organism>
<name>A0A4U2Y8D5_9BACL</name>
<proteinExistence type="predicted"/>
<comment type="caution">
    <text evidence="1">The sequence shown here is derived from an EMBL/GenBank/DDBJ whole genome shotgun (WGS) entry which is preliminary data.</text>
</comment>
<sequence length="199" mass="23601">MNTEIKNHGIEGKKLKQALKQLFGLISEEATMEYNIENIKKYYDDFRLYNYDNLIKQGFIESDALFMSQIGVPYNFLGFTFFGLEEFKTCVFSDEKYIQVGIFRPHDYTSNEIYVHLGSGKVVKESENGVGFLNRDLKTFFLFHLIFFQEAKKYNLKEVEECNTYGEEVRIKFEKIDPEAMKNSEGYWSTKVEEYEEMW</sequence>
<evidence type="ECO:0000313" key="2">
    <source>
        <dbReference type="Proteomes" id="UP000307841"/>
    </source>
</evidence>
<dbReference type="InterPro" id="IPR025851">
    <property type="entry name" value="SUKH-4"/>
</dbReference>
<dbReference type="RefSeq" id="WP_137030319.1">
    <property type="nucleotide sequence ID" value="NZ_SZNK01000001.1"/>
</dbReference>
<dbReference type="Pfam" id="PF14435">
    <property type="entry name" value="SUKH-4"/>
    <property type="match status" value="1"/>
</dbReference>
<dbReference type="Proteomes" id="UP000307841">
    <property type="component" value="Unassembled WGS sequence"/>
</dbReference>
<evidence type="ECO:0000313" key="1">
    <source>
        <dbReference type="EMBL" id="TKI56906.1"/>
    </source>
</evidence>
<dbReference type="EMBL" id="SZNK01000001">
    <property type="protein sequence ID" value="TKI56906.1"/>
    <property type="molecule type" value="Genomic_DNA"/>
</dbReference>
<protein>
    <submittedName>
        <fullName evidence="1">Uncharacterized protein</fullName>
    </submittedName>
</protein>
<reference evidence="1 2" key="1">
    <citation type="submission" date="2019-04" db="EMBL/GenBank/DDBJ databases">
        <title>Whole genome sequencing of Brevibacillus sp. TGS2-1.</title>
        <authorList>
            <person name="Choi A."/>
        </authorList>
    </citation>
    <scope>NUCLEOTIDE SEQUENCE [LARGE SCALE GENOMIC DNA]</scope>
    <source>
        <strain evidence="1 2">TGS2-1</strain>
    </source>
</reference>
<dbReference type="OrthoDB" id="2596542at2"/>
<accession>A0A4U2Y8D5</accession>